<reference evidence="1 2" key="1">
    <citation type="journal article" date="2018" name="Sci. Data">
        <title>The draft genome sequence of cork oak.</title>
        <authorList>
            <person name="Ramos A.M."/>
            <person name="Usie A."/>
            <person name="Barbosa P."/>
            <person name="Barros P.M."/>
            <person name="Capote T."/>
            <person name="Chaves I."/>
            <person name="Simoes F."/>
            <person name="Abreu I."/>
            <person name="Carrasquinho I."/>
            <person name="Faro C."/>
            <person name="Guimaraes J.B."/>
            <person name="Mendonca D."/>
            <person name="Nobrega F."/>
            <person name="Rodrigues L."/>
            <person name="Saibo N.J.M."/>
            <person name="Varela M.C."/>
            <person name="Egas C."/>
            <person name="Matos J."/>
            <person name="Miguel C.M."/>
            <person name="Oliveira M.M."/>
            <person name="Ricardo C.P."/>
            <person name="Goncalves S."/>
        </authorList>
    </citation>
    <scope>NUCLEOTIDE SEQUENCE [LARGE SCALE GENOMIC DNA]</scope>
    <source>
        <strain evidence="2">cv. HL8</strain>
    </source>
</reference>
<evidence type="ECO:0000313" key="2">
    <source>
        <dbReference type="Proteomes" id="UP000237347"/>
    </source>
</evidence>
<protein>
    <submittedName>
        <fullName evidence="1">Uncharacterized protein</fullName>
    </submittedName>
</protein>
<dbReference type="EMBL" id="PKMF04000734">
    <property type="protein sequence ID" value="KAK7820564.1"/>
    <property type="molecule type" value="Genomic_DNA"/>
</dbReference>
<gene>
    <name evidence="1" type="ORF">CFP56_038720</name>
</gene>
<dbReference type="AlphaFoldDB" id="A0AAW0J141"/>
<proteinExistence type="predicted"/>
<name>A0AAW0J141_QUESU</name>
<accession>A0AAW0J141</accession>
<organism evidence="1 2">
    <name type="scientific">Quercus suber</name>
    <name type="common">Cork oak</name>
    <dbReference type="NCBI Taxonomy" id="58331"/>
    <lineage>
        <taxon>Eukaryota</taxon>
        <taxon>Viridiplantae</taxon>
        <taxon>Streptophyta</taxon>
        <taxon>Embryophyta</taxon>
        <taxon>Tracheophyta</taxon>
        <taxon>Spermatophyta</taxon>
        <taxon>Magnoliopsida</taxon>
        <taxon>eudicotyledons</taxon>
        <taxon>Gunneridae</taxon>
        <taxon>Pentapetalae</taxon>
        <taxon>rosids</taxon>
        <taxon>fabids</taxon>
        <taxon>Fagales</taxon>
        <taxon>Fagaceae</taxon>
        <taxon>Quercus</taxon>
    </lineage>
</organism>
<dbReference type="Proteomes" id="UP000237347">
    <property type="component" value="Unassembled WGS sequence"/>
</dbReference>
<keyword evidence="2" id="KW-1185">Reference proteome</keyword>
<comment type="caution">
    <text evidence="1">The sequence shown here is derived from an EMBL/GenBank/DDBJ whole genome shotgun (WGS) entry which is preliminary data.</text>
</comment>
<sequence length="59" mass="6967">MEMEPENGRCHTGFFGHSLGQYGPYNLLSFWARVVIKLWVKVLDQDFYKTLAEKFQNLI</sequence>
<evidence type="ECO:0000313" key="1">
    <source>
        <dbReference type="EMBL" id="KAK7820564.1"/>
    </source>
</evidence>